<name>A0ACB8RRP0_9AGAM</name>
<gene>
    <name evidence="1" type="ORF">FA95DRAFT_1367785</name>
</gene>
<dbReference type="EMBL" id="MU275924">
    <property type="protein sequence ID" value="KAI0046477.1"/>
    <property type="molecule type" value="Genomic_DNA"/>
</dbReference>
<organism evidence="1 2">
    <name type="scientific">Auriscalpium vulgare</name>
    <dbReference type="NCBI Taxonomy" id="40419"/>
    <lineage>
        <taxon>Eukaryota</taxon>
        <taxon>Fungi</taxon>
        <taxon>Dikarya</taxon>
        <taxon>Basidiomycota</taxon>
        <taxon>Agaricomycotina</taxon>
        <taxon>Agaricomycetes</taxon>
        <taxon>Russulales</taxon>
        <taxon>Auriscalpiaceae</taxon>
        <taxon>Auriscalpium</taxon>
    </lineage>
</organism>
<keyword evidence="2" id="KW-1185">Reference proteome</keyword>
<dbReference type="Proteomes" id="UP000814033">
    <property type="component" value="Unassembled WGS sequence"/>
</dbReference>
<reference evidence="1" key="2">
    <citation type="journal article" date="2022" name="New Phytol.">
        <title>Evolutionary transition to the ectomycorrhizal habit in the genomes of a hyperdiverse lineage of mushroom-forming fungi.</title>
        <authorList>
            <person name="Looney B."/>
            <person name="Miyauchi S."/>
            <person name="Morin E."/>
            <person name="Drula E."/>
            <person name="Courty P.E."/>
            <person name="Kohler A."/>
            <person name="Kuo A."/>
            <person name="LaButti K."/>
            <person name="Pangilinan J."/>
            <person name="Lipzen A."/>
            <person name="Riley R."/>
            <person name="Andreopoulos W."/>
            <person name="He G."/>
            <person name="Johnson J."/>
            <person name="Nolan M."/>
            <person name="Tritt A."/>
            <person name="Barry K.W."/>
            <person name="Grigoriev I.V."/>
            <person name="Nagy L.G."/>
            <person name="Hibbett D."/>
            <person name="Henrissat B."/>
            <person name="Matheny P.B."/>
            <person name="Labbe J."/>
            <person name="Martin F.M."/>
        </authorList>
    </citation>
    <scope>NUCLEOTIDE SEQUENCE</scope>
    <source>
        <strain evidence="1">FP105234-sp</strain>
    </source>
</reference>
<proteinExistence type="predicted"/>
<accession>A0ACB8RRP0</accession>
<comment type="caution">
    <text evidence="1">The sequence shown here is derived from an EMBL/GenBank/DDBJ whole genome shotgun (WGS) entry which is preliminary data.</text>
</comment>
<evidence type="ECO:0000313" key="1">
    <source>
        <dbReference type="EMBL" id="KAI0046477.1"/>
    </source>
</evidence>
<evidence type="ECO:0000313" key="2">
    <source>
        <dbReference type="Proteomes" id="UP000814033"/>
    </source>
</evidence>
<sequence length="174" mass="19525">MSGFVGIRKHTHIRRVHLRYRVASIQPPTLSRQCSKSLHIRGMRSHPQLLCIRKGPCAQMRSQIQSTPITLPLAVHTRVFAFTASCYWPPLSEITASIQGAAVNWPGLVYPHFEATSREQLRDFLCKLRHADAPTFPLLFLPIPWSIVIYTIACSCAPSQAALSSHVAEADDWL</sequence>
<reference evidence="1" key="1">
    <citation type="submission" date="2021-02" db="EMBL/GenBank/DDBJ databases">
        <authorList>
            <consortium name="DOE Joint Genome Institute"/>
            <person name="Ahrendt S."/>
            <person name="Looney B.P."/>
            <person name="Miyauchi S."/>
            <person name="Morin E."/>
            <person name="Drula E."/>
            <person name="Courty P.E."/>
            <person name="Chicoki N."/>
            <person name="Fauchery L."/>
            <person name="Kohler A."/>
            <person name="Kuo A."/>
            <person name="Labutti K."/>
            <person name="Pangilinan J."/>
            <person name="Lipzen A."/>
            <person name="Riley R."/>
            <person name="Andreopoulos W."/>
            <person name="He G."/>
            <person name="Johnson J."/>
            <person name="Barry K.W."/>
            <person name="Grigoriev I.V."/>
            <person name="Nagy L."/>
            <person name="Hibbett D."/>
            <person name="Henrissat B."/>
            <person name="Matheny P.B."/>
            <person name="Labbe J."/>
            <person name="Martin F."/>
        </authorList>
    </citation>
    <scope>NUCLEOTIDE SEQUENCE</scope>
    <source>
        <strain evidence="1">FP105234-sp</strain>
    </source>
</reference>
<protein>
    <submittedName>
        <fullName evidence="1">Uncharacterized protein</fullName>
    </submittedName>
</protein>